<feature type="compositionally biased region" description="Low complexity" evidence="1">
    <location>
        <begin position="377"/>
        <end position="390"/>
    </location>
</feature>
<gene>
    <name evidence="3" type="ORF">C1H76_5466</name>
</gene>
<feature type="compositionally biased region" description="Basic and acidic residues" evidence="1">
    <location>
        <begin position="647"/>
        <end position="669"/>
    </location>
</feature>
<feature type="domain" description="PH" evidence="2">
    <location>
        <begin position="80"/>
        <end position="207"/>
    </location>
</feature>
<reference evidence="3 4" key="1">
    <citation type="submission" date="2018-02" db="EMBL/GenBank/DDBJ databases">
        <title>Draft genome sequences of Elsinoe sp., causing black scab on jojoba.</title>
        <authorList>
            <person name="Stodart B."/>
            <person name="Jeffress S."/>
            <person name="Ash G."/>
            <person name="Arun Chinnappa K."/>
        </authorList>
    </citation>
    <scope>NUCLEOTIDE SEQUENCE [LARGE SCALE GENOMIC DNA]</scope>
    <source>
        <strain evidence="3 4">Hillstone_2</strain>
    </source>
</reference>
<feature type="compositionally biased region" description="Low complexity" evidence="1">
    <location>
        <begin position="274"/>
        <end position="285"/>
    </location>
</feature>
<sequence length="716" mass="75452">MSAPTTTAPVVDNTVNETKPAELPTQTPETSAPVESTTATETPAATEENKVEDTKPVEATTATEDKPAEATAGKEEKPVEPVTSGVLGYKAPGLVHQFKFSKRYFWLGDEPVSTQSLSHYLRGTEAKIAHPVAAWSSQTGKGLLYLVKSESEKSHPQDVILLADVTDLKKDSPHEFSFKAHNEKHAFKAANDAERNGWYSAIEKAIAEAKEAKEEIHKSEGYQESVKHLGKPAALAGGVAAGGAAAGAAAAKKSEDKPEEVKAEEKKEQTEGPARANSSSSSSSSDAEKAVKKAEKKNKSKSRSASRGKRSSIFGSFLGKKEEHEAKKEVKEEKKEEAKAEDKPVAEAAAVTGAAAAGTTAAAAPAEETTEPKPAEATDAAVVAPTTAAEPKTEETKEETPVAPKPSKRNSIFGSIYQKVRSPTTEKKESEVAPIVPPKDQETKAEEATPIPATTTEVSAAPKIEEPVESKPVEAAPVAATATTPAEKDVKKVETPKKEKESFFGSFLNKARAKSPAAGKRDVKEAEKASAVDAPAVPPKDEESKPTEAAPLAATGETPAATATTDATTEPKVDTPALASTTEAPKTEETPVANDNKATTPKENRRKSLFASFGSGNKKEGETTESEKPFEKLGAMFRKPSQAIRGSGEKKDAKKENVVPEKAAEEKPVETTPATTIDATKPTEAEKPQESIGDVTADSVEVGKPQQTNPTVSATA</sequence>
<feature type="compositionally biased region" description="Basic and acidic residues" evidence="1">
    <location>
        <begin position="63"/>
        <end position="79"/>
    </location>
</feature>
<feature type="compositionally biased region" description="Basic and acidic residues" evidence="1">
    <location>
        <begin position="617"/>
        <end position="631"/>
    </location>
</feature>
<dbReference type="AlphaFoldDB" id="A0A4U7AV51"/>
<feature type="compositionally biased region" description="Low complexity" evidence="1">
    <location>
        <begin position="473"/>
        <end position="485"/>
    </location>
</feature>
<dbReference type="PANTHER" id="PTHR42073:SF1">
    <property type="entry name" value="MEIOTIC EXPRESSION UP-REGULATED PROTEIN 6"/>
    <property type="match status" value="1"/>
</dbReference>
<protein>
    <recommendedName>
        <fullName evidence="2">PH domain-containing protein</fullName>
    </recommendedName>
</protein>
<dbReference type="Proteomes" id="UP000308133">
    <property type="component" value="Unassembled WGS sequence"/>
</dbReference>
<feature type="compositionally biased region" description="Polar residues" evidence="1">
    <location>
        <begin position="1"/>
        <end position="17"/>
    </location>
</feature>
<dbReference type="InterPro" id="IPR011993">
    <property type="entry name" value="PH-like_dom_sf"/>
</dbReference>
<evidence type="ECO:0000313" key="3">
    <source>
        <dbReference type="EMBL" id="TKX22358.1"/>
    </source>
</evidence>
<feature type="compositionally biased region" description="Basic and acidic residues" evidence="1">
    <location>
        <begin position="486"/>
        <end position="502"/>
    </location>
</feature>
<dbReference type="PROSITE" id="PS50003">
    <property type="entry name" value="PH_DOMAIN"/>
    <property type="match status" value="1"/>
</dbReference>
<dbReference type="InterPro" id="IPR039712">
    <property type="entry name" value="Meu6"/>
</dbReference>
<feature type="compositionally biased region" description="Low complexity" evidence="1">
    <location>
        <begin position="29"/>
        <end position="46"/>
    </location>
</feature>
<feature type="compositionally biased region" description="Polar residues" evidence="1">
    <location>
        <begin position="705"/>
        <end position="716"/>
    </location>
</feature>
<feature type="compositionally biased region" description="Basic and acidic residues" evidence="1">
    <location>
        <begin position="47"/>
        <end position="56"/>
    </location>
</feature>
<dbReference type="SMART" id="SM00233">
    <property type="entry name" value="PH"/>
    <property type="match status" value="1"/>
</dbReference>
<dbReference type="InterPro" id="IPR001849">
    <property type="entry name" value="PH_domain"/>
</dbReference>
<feature type="compositionally biased region" description="Basic and acidic residues" evidence="1">
    <location>
        <begin position="519"/>
        <end position="530"/>
    </location>
</feature>
<comment type="caution">
    <text evidence="3">The sequence shown here is derived from an EMBL/GenBank/DDBJ whole genome shotgun (WGS) entry which is preliminary data.</text>
</comment>
<feature type="region of interest" description="Disordered" evidence="1">
    <location>
        <begin position="1"/>
        <end position="80"/>
    </location>
</feature>
<feature type="compositionally biased region" description="Basic residues" evidence="1">
    <location>
        <begin position="294"/>
        <end position="310"/>
    </location>
</feature>
<evidence type="ECO:0000313" key="4">
    <source>
        <dbReference type="Proteomes" id="UP000308133"/>
    </source>
</evidence>
<dbReference type="Pfam" id="PF15406">
    <property type="entry name" value="PH_6"/>
    <property type="match status" value="1"/>
</dbReference>
<dbReference type="PANTHER" id="PTHR42073">
    <property type="entry name" value="MEIOTIC EXPRESSION UP-REGULATED PROTEIN 6"/>
    <property type="match status" value="1"/>
</dbReference>
<feature type="compositionally biased region" description="Low complexity" evidence="1">
    <location>
        <begin position="346"/>
        <end position="367"/>
    </location>
</feature>
<feature type="compositionally biased region" description="Low complexity" evidence="1">
    <location>
        <begin position="448"/>
        <end position="457"/>
    </location>
</feature>
<feature type="compositionally biased region" description="Basic and acidic residues" evidence="1">
    <location>
        <begin position="252"/>
        <end position="270"/>
    </location>
</feature>
<organism evidence="3 4">
    <name type="scientific">Elsinoe australis</name>
    <dbReference type="NCBI Taxonomy" id="40998"/>
    <lineage>
        <taxon>Eukaryota</taxon>
        <taxon>Fungi</taxon>
        <taxon>Dikarya</taxon>
        <taxon>Ascomycota</taxon>
        <taxon>Pezizomycotina</taxon>
        <taxon>Dothideomycetes</taxon>
        <taxon>Dothideomycetidae</taxon>
        <taxon>Myriangiales</taxon>
        <taxon>Elsinoaceae</taxon>
        <taxon>Elsinoe</taxon>
    </lineage>
</organism>
<dbReference type="EMBL" id="PTQR01000067">
    <property type="protein sequence ID" value="TKX22358.1"/>
    <property type="molecule type" value="Genomic_DNA"/>
</dbReference>
<feature type="region of interest" description="Disordered" evidence="1">
    <location>
        <begin position="248"/>
        <end position="716"/>
    </location>
</feature>
<name>A0A4U7AV51_9PEZI</name>
<evidence type="ECO:0000256" key="1">
    <source>
        <dbReference type="SAM" id="MobiDB-lite"/>
    </source>
</evidence>
<evidence type="ECO:0000259" key="2">
    <source>
        <dbReference type="PROSITE" id="PS50003"/>
    </source>
</evidence>
<proteinExistence type="predicted"/>
<feature type="compositionally biased region" description="Basic and acidic residues" evidence="1">
    <location>
        <begin position="319"/>
        <end position="345"/>
    </location>
</feature>
<dbReference type="InterPro" id="IPR039483">
    <property type="entry name" value="Meu6_PH_dom"/>
</dbReference>
<feature type="compositionally biased region" description="Basic and acidic residues" evidence="1">
    <location>
        <begin position="391"/>
        <end position="400"/>
    </location>
</feature>
<accession>A0A4U7AV51</accession>
<dbReference type="Gene3D" id="2.30.29.30">
    <property type="entry name" value="Pleckstrin-homology domain (PH domain)/Phosphotyrosine-binding domain (PTB)"/>
    <property type="match status" value="1"/>
</dbReference>
<feature type="compositionally biased region" description="Basic and acidic residues" evidence="1">
    <location>
        <begin position="463"/>
        <end position="472"/>
    </location>
</feature>
<dbReference type="SUPFAM" id="SSF50729">
    <property type="entry name" value="PH domain-like"/>
    <property type="match status" value="1"/>
</dbReference>
<feature type="compositionally biased region" description="Low complexity" evidence="1">
    <location>
        <begin position="547"/>
        <end position="570"/>
    </location>
</feature>